<evidence type="ECO:0000313" key="3">
    <source>
        <dbReference type="Proteomes" id="UP000828390"/>
    </source>
</evidence>
<name>A0A9D4CNA1_DREPO</name>
<dbReference type="EMBL" id="JAIWYP010000012">
    <property type="protein sequence ID" value="KAH3727325.1"/>
    <property type="molecule type" value="Genomic_DNA"/>
</dbReference>
<dbReference type="Proteomes" id="UP000828390">
    <property type="component" value="Unassembled WGS sequence"/>
</dbReference>
<keyword evidence="3" id="KW-1185">Reference proteome</keyword>
<sequence length="106" mass="11031">MQGSKRIVWLSHSTFQKRDGSSGTANLPVWRTYGADLGLGGPRTSRGRPYRGTPGGGTQYAQRAGETVSGIEVTAGDGRSGHKGGAAREEQKGASLIVSGRTIITS</sequence>
<dbReference type="AlphaFoldDB" id="A0A9D4CNA1"/>
<comment type="caution">
    <text evidence="2">The sequence shown here is derived from an EMBL/GenBank/DDBJ whole genome shotgun (WGS) entry which is preliminary data.</text>
</comment>
<protein>
    <submittedName>
        <fullName evidence="2">Uncharacterized protein</fullName>
    </submittedName>
</protein>
<reference evidence="2" key="2">
    <citation type="submission" date="2020-11" db="EMBL/GenBank/DDBJ databases">
        <authorList>
            <person name="McCartney M.A."/>
            <person name="Auch B."/>
            <person name="Kono T."/>
            <person name="Mallez S."/>
            <person name="Becker A."/>
            <person name="Gohl D.M."/>
            <person name="Silverstein K.A.T."/>
            <person name="Koren S."/>
            <person name="Bechman K.B."/>
            <person name="Herman A."/>
            <person name="Abrahante J.E."/>
            <person name="Garbe J."/>
        </authorList>
    </citation>
    <scope>NUCLEOTIDE SEQUENCE</scope>
    <source>
        <strain evidence="2">Duluth1</strain>
        <tissue evidence="2">Whole animal</tissue>
    </source>
</reference>
<evidence type="ECO:0000256" key="1">
    <source>
        <dbReference type="SAM" id="MobiDB-lite"/>
    </source>
</evidence>
<accession>A0A9D4CNA1</accession>
<gene>
    <name evidence="2" type="ORF">DPMN_053257</name>
</gene>
<reference evidence="2" key="1">
    <citation type="journal article" date="2019" name="bioRxiv">
        <title>The Genome of the Zebra Mussel, Dreissena polymorpha: A Resource for Invasive Species Research.</title>
        <authorList>
            <person name="McCartney M.A."/>
            <person name="Auch B."/>
            <person name="Kono T."/>
            <person name="Mallez S."/>
            <person name="Zhang Y."/>
            <person name="Obille A."/>
            <person name="Becker A."/>
            <person name="Abrahante J.E."/>
            <person name="Garbe J."/>
            <person name="Badalamenti J.P."/>
            <person name="Herman A."/>
            <person name="Mangelson H."/>
            <person name="Liachko I."/>
            <person name="Sullivan S."/>
            <person name="Sone E.D."/>
            <person name="Koren S."/>
            <person name="Silverstein K.A.T."/>
            <person name="Beckman K.B."/>
            <person name="Gohl D.M."/>
        </authorList>
    </citation>
    <scope>NUCLEOTIDE SEQUENCE</scope>
    <source>
        <strain evidence="2">Duluth1</strain>
        <tissue evidence="2">Whole animal</tissue>
    </source>
</reference>
<feature type="region of interest" description="Disordered" evidence="1">
    <location>
        <begin position="35"/>
        <end position="62"/>
    </location>
</feature>
<proteinExistence type="predicted"/>
<evidence type="ECO:0000313" key="2">
    <source>
        <dbReference type="EMBL" id="KAH3727325.1"/>
    </source>
</evidence>
<organism evidence="2 3">
    <name type="scientific">Dreissena polymorpha</name>
    <name type="common">Zebra mussel</name>
    <name type="synonym">Mytilus polymorpha</name>
    <dbReference type="NCBI Taxonomy" id="45954"/>
    <lineage>
        <taxon>Eukaryota</taxon>
        <taxon>Metazoa</taxon>
        <taxon>Spiralia</taxon>
        <taxon>Lophotrochozoa</taxon>
        <taxon>Mollusca</taxon>
        <taxon>Bivalvia</taxon>
        <taxon>Autobranchia</taxon>
        <taxon>Heteroconchia</taxon>
        <taxon>Euheterodonta</taxon>
        <taxon>Imparidentia</taxon>
        <taxon>Neoheterodontei</taxon>
        <taxon>Myida</taxon>
        <taxon>Dreissenoidea</taxon>
        <taxon>Dreissenidae</taxon>
        <taxon>Dreissena</taxon>
    </lineage>
</organism>